<dbReference type="InterPro" id="IPR032098">
    <property type="entry name" value="Acyltransf_C"/>
</dbReference>
<dbReference type="WBParaSite" id="DME_0001017801-mRNA-1">
    <property type="protein sequence ID" value="DME_0001017801-mRNA-1"/>
    <property type="gene ID" value="DME_0001017801"/>
</dbReference>
<keyword evidence="4" id="KW-0812">Transmembrane</keyword>
<evidence type="ECO:0000256" key="1">
    <source>
        <dbReference type="ARBA" id="ARBA00008655"/>
    </source>
</evidence>
<dbReference type="PANTHER" id="PTHR10983">
    <property type="entry name" value="1-ACYLGLYCEROL-3-PHOSPHATE ACYLTRANSFERASE-RELATED"/>
    <property type="match status" value="1"/>
</dbReference>
<evidence type="ECO:0000313" key="7">
    <source>
        <dbReference type="Proteomes" id="UP000038040"/>
    </source>
</evidence>
<dbReference type="Pfam" id="PF16076">
    <property type="entry name" value="Acyltransf_C"/>
    <property type="match status" value="1"/>
</dbReference>
<dbReference type="PANTHER" id="PTHR10983:SF73">
    <property type="entry name" value="1-ACYL-SN-GLYCEROL-3-PHOSPHATE ACYLTRANSFERASE EPSILON"/>
    <property type="match status" value="1"/>
</dbReference>
<dbReference type="OrthoDB" id="189226at2759"/>
<dbReference type="GO" id="GO:0005783">
    <property type="term" value="C:endoplasmic reticulum"/>
    <property type="evidence" value="ECO:0007669"/>
    <property type="project" value="TreeGrafter"/>
</dbReference>
<evidence type="ECO:0000259" key="5">
    <source>
        <dbReference type="SMART" id="SM00563"/>
    </source>
</evidence>
<dbReference type="EMBL" id="UYYG01000168">
    <property type="protein sequence ID" value="VDN53715.1"/>
    <property type="molecule type" value="Genomic_DNA"/>
</dbReference>
<protein>
    <submittedName>
        <fullName evidence="9">PlsC domain-containing protein</fullName>
    </submittedName>
</protein>
<dbReference type="Proteomes" id="UP000038040">
    <property type="component" value="Unplaced"/>
</dbReference>
<keyword evidence="4" id="KW-1133">Transmembrane helix</keyword>
<evidence type="ECO:0000256" key="2">
    <source>
        <dbReference type="ARBA" id="ARBA00022679"/>
    </source>
</evidence>
<keyword evidence="4" id="KW-0472">Membrane</keyword>
<reference evidence="9" key="1">
    <citation type="submission" date="2017-02" db="UniProtKB">
        <authorList>
            <consortium name="WormBaseParasite"/>
        </authorList>
    </citation>
    <scope>IDENTIFICATION</scope>
</reference>
<dbReference type="SMART" id="SM00563">
    <property type="entry name" value="PlsC"/>
    <property type="match status" value="1"/>
</dbReference>
<feature type="transmembrane region" description="Helical" evidence="4">
    <location>
        <begin position="301"/>
        <end position="319"/>
    </location>
</feature>
<evidence type="ECO:0000256" key="4">
    <source>
        <dbReference type="SAM" id="Phobius"/>
    </source>
</evidence>
<feature type="transmembrane region" description="Helical" evidence="4">
    <location>
        <begin position="268"/>
        <end position="295"/>
    </location>
</feature>
<keyword evidence="3" id="KW-0012">Acyltransferase</keyword>
<dbReference type="InterPro" id="IPR002123">
    <property type="entry name" value="Plipid/glycerol_acylTrfase"/>
</dbReference>
<feature type="domain" description="Phospholipid/glycerol acyltransferase" evidence="5">
    <location>
        <begin position="94"/>
        <end position="215"/>
    </location>
</feature>
<organism evidence="7 9">
    <name type="scientific">Dracunculus medinensis</name>
    <name type="common">Guinea worm</name>
    <dbReference type="NCBI Taxonomy" id="318479"/>
    <lineage>
        <taxon>Eukaryota</taxon>
        <taxon>Metazoa</taxon>
        <taxon>Ecdysozoa</taxon>
        <taxon>Nematoda</taxon>
        <taxon>Chromadorea</taxon>
        <taxon>Rhabditida</taxon>
        <taxon>Spirurina</taxon>
        <taxon>Dracunculoidea</taxon>
        <taxon>Dracunculidae</taxon>
        <taxon>Dracunculus</taxon>
    </lineage>
</organism>
<evidence type="ECO:0000313" key="9">
    <source>
        <dbReference type="WBParaSite" id="DME_0001017801-mRNA-1"/>
    </source>
</evidence>
<evidence type="ECO:0000313" key="6">
    <source>
        <dbReference type="EMBL" id="VDN53715.1"/>
    </source>
</evidence>
<proteinExistence type="inferred from homology"/>
<comment type="similarity">
    <text evidence="1">Belongs to the 1-acyl-sn-glycerol-3-phosphate acyltransferase family.</text>
</comment>
<name>A0A0N4UQA2_DRAME</name>
<dbReference type="GO" id="GO:0036149">
    <property type="term" value="P:phosphatidylinositol acyl-chain remodeling"/>
    <property type="evidence" value="ECO:0007669"/>
    <property type="project" value="TreeGrafter"/>
</dbReference>
<evidence type="ECO:0000256" key="3">
    <source>
        <dbReference type="ARBA" id="ARBA00023315"/>
    </source>
</evidence>
<dbReference type="Pfam" id="PF01553">
    <property type="entry name" value="Acyltransferase"/>
    <property type="match status" value="1"/>
</dbReference>
<accession>A0A0N4UQA2</accession>
<gene>
    <name evidence="6" type="ORF">DME_LOCUS3688</name>
</gene>
<dbReference type="AlphaFoldDB" id="A0A0N4UQA2"/>
<dbReference type="CDD" id="cd07990">
    <property type="entry name" value="LPLAT_LCLAT1-like"/>
    <property type="match status" value="1"/>
</dbReference>
<keyword evidence="8" id="KW-1185">Reference proteome</keyword>
<dbReference type="GO" id="GO:0016746">
    <property type="term" value="F:acyltransferase activity"/>
    <property type="evidence" value="ECO:0007669"/>
    <property type="project" value="UniProtKB-KW"/>
</dbReference>
<dbReference type="SUPFAM" id="SSF69593">
    <property type="entry name" value="Glycerol-3-phosphate (1)-acyltransferase"/>
    <property type="match status" value="1"/>
</dbReference>
<evidence type="ECO:0000313" key="8">
    <source>
        <dbReference type="Proteomes" id="UP000274756"/>
    </source>
</evidence>
<keyword evidence="2" id="KW-0808">Transferase</keyword>
<feature type="transmembrane region" description="Helical" evidence="4">
    <location>
        <begin position="20"/>
        <end position="46"/>
    </location>
</feature>
<dbReference type="Proteomes" id="UP000274756">
    <property type="component" value="Unassembled WGS sequence"/>
</dbReference>
<sequence length="323" mass="37812">MFLTTIVVIDVIRRYTWVAIPASFLSLSMVPFASCALVIGSISWVVPRRVYVSLDNALYTSFMRICSFVFENVANVSIYIDGDISEITRKQESAIVFSNHQSDVDWAVINMLASRQKCGEKILRFMVKYAIHYVPLFGWYIFQHGYVFVRRFGNFVLSPVEKQLSYLAELNEPFWLLIFPEGTRYSLAKHSIIIKTREQCIHKNIEVISFDFLLHNMKRIAPNMFEFVSNPKSSLYIHVRRFPIEEISSDETVLKKWLIHRFVEKEKYVFYSVLPLSRTFAPVSIYLTLLIAPVFSKTFRRIYFFTILSSPLLILWLKIRSCV</sequence>
<reference evidence="6 8" key="2">
    <citation type="submission" date="2018-11" db="EMBL/GenBank/DDBJ databases">
        <authorList>
            <consortium name="Pathogen Informatics"/>
        </authorList>
    </citation>
    <scope>NUCLEOTIDE SEQUENCE [LARGE SCALE GENOMIC DNA]</scope>
</reference>
<dbReference type="STRING" id="318479.A0A0N4UQA2"/>